<accession>A0ABQ0AS00</accession>
<protein>
    <submittedName>
        <fullName evidence="1">Uncharacterized protein</fullName>
    </submittedName>
</protein>
<evidence type="ECO:0000313" key="1">
    <source>
        <dbReference type="EMBL" id="GAA6198646.1"/>
    </source>
</evidence>
<sequence length="45" mass="4900">MAARGYALFGVYKVGVAETKGGPIKIRSSELRTVFESILDANVQR</sequence>
<proteinExistence type="predicted"/>
<keyword evidence="2" id="KW-1185">Reference proteome</keyword>
<comment type="caution">
    <text evidence="1">The sequence shown here is derived from an EMBL/GenBank/DDBJ whole genome shotgun (WGS) entry which is preliminary data.</text>
</comment>
<dbReference type="Proteomes" id="UP001441944">
    <property type="component" value="Unassembled WGS sequence"/>
</dbReference>
<dbReference type="EMBL" id="BAABWU010000026">
    <property type="protein sequence ID" value="GAA6198646.1"/>
    <property type="molecule type" value="Genomic_DNA"/>
</dbReference>
<name>A0ABQ0AS00_9RHOB</name>
<organism evidence="1 2">
    <name type="scientific">Pseudophaeobacter arcticus</name>
    <dbReference type="NCBI Taxonomy" id="385492"/>
    <lineage>
        <taxon>Bacteria</taxon>
        <taxon>Pseudomonadati</taxon>
        <taxon>Pseudomonadota</taxon>
        <taxon>Alphaproteobacteria</taxon>
        <taxon>Rhodobacterales</taxon>
        <taxon>Paracoccaceae</taxon>
        <taxon>Pseudophaeobacter</taxon>
    </lineage>
</organism>
<reference evidence="1 2" key="1">
    <citation type="submission" date="2024-04" db="EMBL/GenBank/DDBJ databases">
        <title>Draft genome sequence of Pseudophaeobacter arcticus NBRC 116598.</title>
        <authorList>
            <person name="Miyakawa T."/>
            <person name="Kusuya Y."/>
            <person name="Miura T."/>
        </authorList>
    </citation>
    <scope>NUCLEOTIDE SEQUENCE [LARGE SCALE GENOMIC DNA]</scope>
    <source>
        <strain evidence="1 2">SU-CL00105</strain>
    </source>
</reference>
<evidence type="ECO:0000313" key="2">
    <source>
        <dbReference type="Proteomes" id="UP001441944"/>
    </source>
</evidence>
<gene>
    <name evidence="1" type="ORF">NBRC116598_40910</name>
</gene>